<feature type="transmembrane region" description="Helical" evidence="1">
    <location>
        <begin position="116"/>
        <end position="134"/>
    </location>
</feature>
<dbReference type="EMBL" id="JALJRB010000006">
    <property type="protein sequence ID" value="MCJ8500422.1"/>
    <property type="molecule type" value="Genomic_DNA"/>
</dbReference>
<accession>A0AA41R1H7</accession>
<feature type="transmembrane region" description="Helical" evidence="1">
    <location>
        <begin position="146"/>
        <end position="164"/>
    </location>
</feature>
<keyword evidence="1" id="KW-0812">Transmembrane</keyword>
<name>A0AA41R1H7_9BACT</name>
<dbReference type="NCBIfam" id="NF045723">
    <property type="entry name" value="memb_anch_TmcC"/>
    <property type="match status" value="1"/>
</dbReference>
<dbReference type="RefSeq" id="WP_246904742.1">
    <property type="nucleotide sequence ID" value="NZ_JALJRB010000006.1"/>
</dbReference>
<reference evidence="2" key="1">
    <citation type="submission" date="2022-04" db="EMBL/GenBank/DDBJ databases">
        <title>Desulfatitalea alkaliphila sp. nov., a novel anaerobic sulfate-reducing bacterium isolated from terrestrial mud volcano, Taman Peninsula, Russia.</title>
        <authorList>
            <person name="Khomyakova M.A."/>
            <person name="Merkel A.Y."/>
            <person name="Slobodkin A.I."/>
        </authorList>
    </citation>
    <scope>NUCLEOTIDE SEQUENCE</scope>
    <source>
        <strain evidence="2">M08but</strain>
    </source>
</reference>
<evidence type="ECO:0000313" key="3">
    <source>
        <dbReference type="Proteomes" id="UP001165427"/>
    </source>
</evidence>
<keyword evidence="1" id="KW-0472">Membrane</keyword>
<evidence type="ECO:0000256" key="1">
    <source>
        <dbReference type="SAM" id="Phobius"/>
    </source>
</evidence>
<dbReference type="InterPro" id="IPR036197">
    <property type="entry name" value="NarG-like_sf"/>
</dbReference>
<comment type="caution">
    <text evidence="2">The sequence shown here is derived from an EMBL/GenBank/DDBJ whole genome shotgun (WGS) entry which is preliminary data.</text>
</comment>
<dbReference type="Gene3D" id="1.20.950.20">
    <property type="entry name" value="Transmembrane di-heme cytochromes, Chain C"/>
    <property type="match status" value="1"/>
</dbReference>
<proteinExistence type="predicted"/>
<protein>
    <submittedName>
        <fullName evidence="2">Respiratory nitrate reductase subunit gamma</fullName>
    </submittedName>
</protein>
<gene>
    <name evidence="2" type="ORF">MRX98_07540</name>
</gene>
<evidence type="ECO:0000313" key="2">
    <source>
        <dbReference type="EMBL" id="MCJ8500422.1"/>
    </source>
</evidence>
<keyword evidence="3" id="KW-1185">Reference proteome</keyword>
<dbReference type="SUPFAM" id="SSF103501">
    <property type="entry name" value="Respiratory nitrate reductase 1 gamma chain"/>
    <property type="match status" value="1"/>
</dbReference>
<feature type="transmembrane region" description="Helical" evidence="1">
    <location>
        <begin position="170"/>
        <end position="190"/>
    </location>
</feature>
<feature type="transmembrane region" description="Helical" evidence="1">
    <location>
        <begin position="75"/>
        <end position="96"/>
    </location>
</feature>
<sequence length="219" mass="24939">MHALYEWVAGPLTWVAFAVFVIGLVFRLVQVLVMVRKTEPFIFTYMSWKFSLRSIGRWLVPFATLRWRTSPVMTVATFAFHLCLLVTPVFVLSHIVLWDEAWGVQWWALPDAVADVMTVVVIAGCLFFAGRRIVRREVRFLTDASDYFLLALTAAPFVTGFLAYHQVTQGAGMTIAHMISGQVLLAAIPFTRLRHMLLGWLTRAYMGSEFGGVRRARDY</sequence>
<keyword evidence="1" id="KW-1133">Transmembrane helix</keyword>
<organism evidence="2 3">
    <name type="scientific">Desulfatitalea alkaliphila</name>
    <dbReference type="NCBI Taxonomy" id="2929485"/>
    <lineage>
        <taxon>Bacteria</taxon>
        <taxon>Pseudomonadati</taxon>
        <taxon>Thermodesulfobacteriota</taxon>
        <taxon>Desulfobacteria</taxon>
        <taxon>Desulfobacterales</taxon>
        <taxon>Desulfosarcinaceae</taxon>
        <taxon>Desulfatitalea</taxon>
    </lineage>
</organism>
<dbReference type="Proteomes" id="UP001165427">
    <property type="component" value="Unassembled WGS sequence"/>
</dbReference>
<dbReference type="AlphaFoldDB" id="A0AA41R1H7"/>
<feature type="transmembrane region" description="Helical" evidence="1">
    <location>
        <begin position="12"/>
        <end position="35"/>
    </location>
</feature>